<organism evidence="1 2">
    <name type="scientific">Trifolium pratense</name>
    <name type="common">Red clover</name>
    <dbReference type="NCBI Taxonomy" id="57577"/>
    <lineage>
        <taxon>Eukaryota</taxon>
        <taxon>Viridiplantae</taxon>
        <taxon>Streptophyta</taxon>
        <taxon>Embryophyta</taxon>
        <taxon>Tracheophyta</taxon>
        <taxon>Spermatophyta</taxon>
        <taxon>Magnoliopsida</taxon>
        <taxon>eudicotyledons</taxon>
        <taxon>Gunneridae</taxon>
        <taxon>Pentapetalae</taxon>
        <taxon>rosids</taxon>
        <taxon>fabids</taxon>
        <taxon>Fabales</taxon>
        <taxon>Fabaceae</taxon>
        <taxon>Papilionoideae</taxon>
        <taxon>50 kb inversion clade</taxon>
        <taxon>NPAAA clade</taxon>
        <taxon>Hologalegina</taxon>
        <taxon>IRL clade</taxon>
        <taxon>Trifolieae</taxon>
        <taxon>Trifolium</taxon>
    </lineage>
</organism>
<dbReference type="Proteomes" id="UP001177021">
    <property type="component" value="Unassembled WGS sequence"/>
</dbReference>
<proteinExistence type="predicted"/>
<gene>
    <name evidence="1" type="ORF">MILVUS5_LOCUS34837</name>
</gene>
<comment type="caution">
    <text evidence="1">The sequence shown here is derived from an EMBL/GenBank/DDBJ whole genome shotgun (WGS) entry which is preliminary data.</text>
</comment>
<evidence type="ECO:0000313" key="1">
    <source>
        <dbReference type="EMBL" id="CAJ2670869.1"/>
    </source>
</evidence>
<name>A0ACB0LR24_TRIPR</name>
<reference evidence="1" key="1">
    <citation type="submission" date="2023-10" db="EMBL/GenBank/DDBJ databases">
        <authorList>
            <person name="Rodriguez Cubillos JULIANA M."/>
            <person name="De Vega J."/>
        </authorList>
    </citation>
    <scope>NUCLEOTIDE SEQUENCE</scope>
</reference>
<protein>
    <submittedName>
        <fullName evidence="1">Uncharacterized protein</fullName>
    </submittedName>
</protein>
<keyword evidence="2" id="KW-1185">Reference proteome</keyword>
<sequence length="716" mass="80648">MNRKKTPISSLTGNQLYSPSPNLSFGRNLTKNELGGVVFGCKNMTINECLNKQLFGLPAVHYSYVKNIHPGLPLFLFNYSDRTLHGIFEAAGDGRMYIDRYAWTNDGSDVTQFPAQVRVRLQLHCRPLTEEKFKHIIAENYYMHNHFWFELDHGQTSRLIALLKPLAIAPARSAKPLAFAPANSGPANFVPQNTNQATVSLPLPWHDPSWKSKTFKMPESELEEHHSTRSSMISGSNDSDLLDECFKPLDTRSTDKEEAAPNEKDLVWMKLKELAVARENQNLSWDTNVTDTPYPDENQNLSWDNNVTDTPYADENWSEGKNSEEKEENPSSPLQKESSSYPSEKEENSSSPFEHQFDIAQLVQEIKALTDFKTTQAEKNNYLEQKLIEAELQIKLLKDRCALLESTLDTHPTNVEEKVTSPTAELHLDAKDSFFLIGGSYGESSIADMDMFCTSQNVIKSLKPMNCLRSYASVVEFNGQIYVFGGGDDRVWFDSVESYNPISDNWTLCPSMNRKKGSLSGAALNDKIFAVGGGNGVESFSEVEMLDFDIGRWIPTRSMLDKRFALAAVELNGAIYATGGYDGNYYLKSAERFDPREHAWSKIANMNTNRGCHAMVVLNEKLYTLGGFDGETMVSSVEVFDPRLEKWMVEKTTMNHARGYFAAAVVKDSIYVIGGVNGCQTMVDTVENYEEGKEWKEVYTSPNMKRCFMSAIPCSH</sequence>
<accession>A0ACB0LR24</accession>
<evidence type="ECO:0000313" key="2">
    <source>
        <dbReference type="Proteomes" id="UP001177021"/>
    </source>
</evidence>
<dbReference type="EMBL" id="CASHSV030000615">
    <property type="protein sequence ID" value="CAJ2670869.1"/>
    <property type="molecule type" value="Genomic_DNA"/>
</dbReference>